<evidence type="ECO:0000256" key="1">
    <source>
        <dbReference type="ARBA" id="ARBA00007583"/>
    </source>
</evidence>
<reference evidence="6 7" key="1">
    <citation type="journal article" date="2018" name="Nat. Biotechnol.">
        <title>A standardized bacterial taxonomy based on genome phylogeny substantially revises the tree of life.</title>
        <authorList>
            <person name="Parks D.H."/>
            <person name="Chuvochina M."/>
            <person name="Waite D.W."/>
            <person name="Rinke C."/>
            <person name="Skarshewski A."/>
            <person name="Chaumeil P.A."/>
            <person name="Hugenholtz P."/>
        </authorList>
    </citation>
    <scope>NUCLEOTIDE SEQUENCE [LARGE SCALE GENOMIC DNA]</scope>
    <source>
        <strain evidence="6">UBA11728</strain>
    </source>
</reference>
<sequence length="348" mass="40886">MNLLNIFGEMYMSEKIDIIIPWVDGNDPSWLKVKLETEKKYNINNKANSNVRYESWDNLHYVFRAIERFMPWVNHIFLVTCGHLPEFINLDNPKLRTIKHSDYIPKEYLPTFNSNVIELNYHRIQDLSENYILFNDDCFPLLPIPAEYYFKEGIPCDQAIESPIMPVDVGAISNYASYVKANNVLLINKHFSKRVVQKKNWEKWYYEGYGELLDRNRGLDYWNNFAGFHDYHMPVPLKKSTLSHIWEIEGEQLDMVSHNQFRMASDLSQCISRYWQLCTGDFVPQKSIGKPYLVTIDNYTEVAEGIRNRVCQMVCLTEDCTPDEFVIIRTAINSALQDILPDKCGFEK</sequence>
<name>A0A3D2X3E6_9FIRM</name>
<dbReference type="AlphaFoldDB" id="A0A3D2X3E6"/>
<dbReference type="Pfam" id="PF11380">
    <property type="entry name" value="Stealth_CR2"/>
    <property type="match status" value="1"/>
</dbReference>
<feature type="domain" description="Stealth protein CR2 conserved region 2" evidence="4">
    <location>
        <begin position="52"/>
        <end position="152"/>
    </location>
</feature>
<organism evidence="6 7">
    <name type="scientific">Lachnoclostridium phytofermentans</name>
    <dbReference type="NCBI Taxonomy" id="66219"/>
    <lineage>
        <taxon>Bacteria</taxon>
        <taxon>Bacillati</taxon>
        <taxon>Bacillota</taxon>
        <taxon>Clostridia</taxon>
        <taxon>Lachnospirales</taxon>
        <taxon>Lachnospiraceae</taxon>
    </lineage>
</organism>
<accession>A0A3D2X3E6</accession>
<gene>
    <name evidence="6" type="ORF">DHW61_00435</name>
</gene>
<evidence type="ECO:0000259" key="4">
    <source>
        <dbReference type="Pfam" id="PF11380"/>
    </source>
</evidence>
<evidence type="ECO:0000313" key="6">
    <source>
        <dbReference type="EMBL" id="HCL00888.1"/>
    </source>
</evidence>
<evidence type="ECO:0000259" key="5">
    <source>
        <dbReference type="Pfam" id="PF17101"/>
    </source>
</evidence>
<comment type="caution">
    <text evidence="6">The sequence shown here is derived from an EMBL/GenBank/DDBJ whole genome shotgun (WGS) entry which is preliminary data.</text>
</comment>
<keyword evidence="2" id="KW-0808">Transferase</keyword>
<dbReference type="GO" id="GO:0000271">
    <property type="term" value="P:polysaccharide biosynthetic process"/>
    <property type="evidence" value="ECO:0007669"/>
    <property type="project" value="UniProtKB-KW"/>
</dbReference>
<dbReference type="InterPro" id="IPR031358">
    <property type="entry name" value="Stealth_CR1"/>
</dbReference>
<evidence type="ECO:0000256" key="3">
    <source>
        <dbReference type="ARBA" id="ARBA00023169"/>
    </source>
</evidence>
<keyword evidence="3" id="KW-0270">Exopolysaccharide synthesis</keyword>
<dbReference type="PANTHER" id="PTHR24045:SF0">
    <property type="entry name" value="N-ACETYLGLUCOSAMINE-1-PHOSPHOTRANSFERASE SUBUNITS ALPHA_BETA"/>
    <property type="match status" value="1"/>
</dbReference>
<dbReference type="EMBL" id="DPVV01000021">
    <property type="protein sequence ID" value="HCL00888.1"/>
    <property type="molecule type" value="Genomic_DNA"/>
</dbReference>
<dbReference type="GO" id="GO:0016772">
    <property type="term" value="F:transferase activity, transferring phosphorus-containing groups"/>
    <property type="evidence" value="ECO:0007669"/>
    <property type="project" value="InterPro"/>
</dbReference>
<dbReference type="InterPro" id="IPR047141">
    <property type="entry name" value="Stealth"/>
</dbReference>
<feature type="domain" description="Stealth protein CR1 conserved region 1" evidence="5">
    <location>
        <begin position="14"/>
        <end position="41"/>
    </location>
</feature>
<protein>
    <submittedName>
        <fullName evidence="6">Capsule biosynthesis protein CapK</fullName>
    </submittedName>
</protein>
<dbReference type="Pfam" id="PF17101">
    <property type="entry name" value="Stealth_CR1"/>
    <property type="match status" value="1"/>
</dbReference>
<evidence type="ECO:0000256" key="2">
    <source>
        <dbReference type="ARBA" id="ARBA00022679"/>
    </source>
</evidence>
<proteinExistence type="inferred from homology"/>
<dbReference type="PANTHER" id="PTHR24045">
    <property type="match status" value="1"/>
</dbReference>
<comment type="similarity">
    <text evidence="1">Belongs to the stealth family.</text>
</comment>
<dbReference type="InterPro" id="IPR021520">
    <property type="entry name" value="Stealth_CR2"/>
</dbReference>
<evidence type="ECO:0000313" key="7">
    <source>
        <dbReference type="Proteomes" id="UP000262969"/>
    </source>
</evidence>
<dbReference type="Proteomes" id="UP000262969">
    <property type="component" value="Unassembled WGS sequence"/>
</dbReference>